<evidence type="ECO:0000256" key="1">
    <source>
        <dbReference type="ARBA" id="ARBA00004370"/>
    </source>
</evidence>
<evidence type="ECO:0000313" key="11">
    <source>
        <dbReference type="Proteomes" id="UP000015462"/>
    </source>
</evidence>
<dbReference type="EMBL" id="ASHL01000014">
    <property type="protein sequence ID" value="EPD12159.1"/>
    <property type="molecule type" value="Genomic_DNA"/>
</dbReference>
<feature type="transmembrane region" description="Helical" evidence="9">
    <location>
        <begin position="57"/>
        <end position="83"/>
    </location>
</feature>
<dbReference type="GO" id="GO:0006605">
    <property type="term" value="P:protein targeting"/>
    <property type="evidence" value="ECO:0007669"/>
    <property type="project" value="UniProtKB-UniRule"/>
</dbReference>
<evidence type="ECO:0000256" key="7">
    <source>
        <dbReference type="ARBA" id="ARBA00023010"/>
    </source>
</evidence>
<comment type="similarity">
    <text evidence="9">Belongs to the SecE/SEC61-gamma family.</text>
</comment>
<dbReference type="NCBIfam" id="TIGR00964">
    <property type="entry name" value="secE_bact"/>
    <property type="match status" value="1"/>
</dbReference>
<dbReference type="Pfam" id="PF00584">
    <property type="entry name" value="SecE"/>
    <property type="match status" value="1"/>
</dbReference>
<comment type="caution">
    <text evidence="9">Lacks conserved residue(s) required for the propagation of feature annotation.</text>
</comment>
<dbReference type="InterPro" id="IPR001901">
    <property type="entry name" value="Translocase_SecE/Sec61-g"/>
</dbReference>
<sequence length="138" mass="15154">MEGADLSYFDREKLITMNAETDQGSGQLDVAKLALAVVVIVASIAGFYYYADESLLFRVIGLLVALSFAVGLVYSTGLGQSLWQFAQGSKIELKKIVWPTKKETMQTTLIVAVMVLFVGILLWMFDGLLMWGIGYITG</sequence>
<dbReference type="GO" id="GO:0065002">
    <property type="term" value="P:intracellular protein transmembrane transport"/>
    <property type="evidence" value="ECO:0007669"/>
    <property type="project" value="UniProtKB-UniRule"/>
</dbReference>
<keyword evidence="6 9" id="KW-1133">Transmembrane helix</keyword>
<gene>
    <name evidence="9" type="primary">secE</name>
    <name evidence="10" type="ORF">L196_11293</name>
</gene>
<dbReference type="GO" id="GO:0008320">
    <property type="term" value="F:protein transmembrane transporter activity"/>
    <property type="evidence" value="ECO:0007669"/>
    <property type="project" value="UniProtKB-UniRule"/>
</dbReference>
<keyword evidence="2 9" id="KW-0813">Transport</keyword>
<evidence type="ECO:0000313" key="10">
    <source>
        <dbReference type="EMBL" id="EPD12159.1"/>
    </source>
</evidence>
<dbReference type="Gene3D" id="1.20.5.1030">
    <property type="entry name" value="Preprotein translocase secy subunit"/>
    <property type="match status" value="1"/>
</dbReference>
<keyword evidence="7 9" id="KW-0811">Translocation</keyword>
<dbReference type="PANTHER" id="PTHR33910:SF1">
    <property type="entry name" value="PROTEIN TRANSLOCASE SUBUNIT SECE"/>
    <property type="match status" value="1"/>
</dbReference>
<evidence type="ECO:0000256" key="6">
    <source>
        <dbReference type="ARBA" id="ARBA00022989"/>
    </source>
</evidence>
<comment type="function">
    <text evidence="9">Essential subunit of the Sec protein translocation channel SecYEG. Clamps together the 2 halves of SecY. May contact the channel plug during translocation.</text>
</comment>
<evidence type="ECO:0000256" key="4">
    <source>
        <dbReference type="ARBA" id="ARBA00022692"/>
    </source>
</evidence>
<dbReference type="GO" id="GO:0009306">
    <property type="term" value="P:protein secretion"/>
    <property type="evidence" value="ECO:0007669"/>
    <property type="project" value="UniProtKB-UniRule"/>
</dbReference>
<protein>
    <recommendedName>
        <fullName evidence="9">Protein translocase subunit SecE</fullName>
    </recommendedName>
</protein>
<evidence type="ECO:0000256" key="3">
    <source>
        <dbReference type="ARBA" id="ARBA00022475"/>
    </source>
</evidence>
<evidence type="ECO:0000256" key="8">
    <source>
        <dbReference type="ARBA" id="ARBA00023136"/>
    </source>
</evidence>
<dbReference type="Proteomes" id="UP000015462">
    <property type="component" value="Unassembled WGS sequence"/>
</dbReference>
<comment type="subunit">
    <text evidence="9">Component of the Sec protein translocase complex. Heterotrimer consisting of SecY, SecE and SecG subunits. The heterotrimers can form oligomers, although 1 heterotrimer is thought to be able to translocate proteins. Interacts with the ribosome. Interacts with SecDF, and other proteins may be involved. Interacts with SecA.</text>
</comment>
<dbReference type="InterPro" id="IPR005807">
    <property type="entry name" value="SecE_bac"/>
</dbReference>
<accession>A0AB33YZ44</accession>
<proteinExistence type="inferred from homology"/>
<keyword evidence="5 9" id="KW-0653">Protein transport</keyword>
<name>A0AB33YZ44_9GAMM</name>
<dbReference type="HAMAP" id="MF_00422">
    <property type="entry name" value="SecE"/>
    <property type="match status" value="1"/>
</dbReference>
<comment type="caution">
    <text evidence="10">The sequence shown here is derived from an EMBL/GenBank/DDBJ whole genome shotgun (WGS) entry which is preliminary data.</text>
</comment>
<dbReference type="GO" id="GO:0005886">
    <property type="term" value="C:plasma membrane"/>
    <property type="evidence" value="ECO:0007669"/>
    <property type="project" value="UniProtKB-UniRule"/>
</dbReference>
<keyword evidence="11" id="KW-1185">Reference proteome</keyword>
<keyword evidence="4 9" id="KW-0812">Transmembrane</keyword>
<organism evidence="10 11">
    <name type="scientific">Cycloclasticus pugetii</name>
    <dbReference type="NCBI Taxonomy" id="34068"/>
    <lineage>
        <taxon>Bacteria</taxon>
        <taxon>Pseudomonadati</taxon>
        <taxon>Pseudomonadota</taxon>
        <taxon>Gammaproteobacteria</taxon>
        <taxon>Thiotrichales</taxon>
        <taxon>Piscirickettsiaceae</taxon>
        <taxon>Cycloclasticus</taxon>
    </lineage>
</organism>
<comment type="subcellular location">
    <subcellularLocation>
        <location evidence="1">Membrane</location>
    </subcellularLocation>
</comment>
<evidence type="ECO:0000256" key="5">
    <source>
        <dbReference type="ARBA" id="ARBA00022927"/>
    </source>
</evidence>
<feature type="transmembrane region" description="Helical" evidence="9">
    <location>
        <begin position="104"/>
        <end position="125"/>
    </location>
</feature>
<dbReference type="AlphaFoldDB" id="A0AB33YZ44"/>
<evidence type="ECO:0000256" key="2">
    <source>
        <dbReference type="ARBA" id="ARBA00022448"/>
    </source>
</evidence>
<dbReference type="PANTHER" id="PTHR33910">
    <property type="entry name" value="PROTEIN TRANSLOCASE SUBUNIT SECE"/>
    <property type="match status" value="1"/>
</dbReference>
<dbReference type="PROSITE" id="PS01067">
    <property type="entry name" value="SECE_SEC61G"/>
    <property type="match status" value="1"/>
</dbReference>
<feature type="transmembrane region" description="Helical" evidence="9">
    <location>
        <begin position="33"/>
        <end position="51"/>
    </location>
</feature>
<reference evidence="10 11" key="1">
    <citation type="journal article" date="2013" name="Genome Announc.">
        <title>Genome Sequence of the Pyrene- and Fluoranthene-Degrading Bacterium Cycloclasticus sp. Strain PY97M.</title>
        <authorList>
            <person name="Cui Z."/>
            <person name="Xu G."/>
            <person name="Li Q."/>
            <person name="Gao W."/>
            <person name="Zheng L."/>
        </authorList>
    </citation>
    <scope>NUCLEOTIDE SEQUENCE [LARGE SCALE GENOMIC DNA]</scope>
    <source>
        <strain evidence="10 11">PY97M</strain>
    </source>
</reference>
<evidence type="ECO:0000256" key="9">
    <source>
        <dbReference type="HAMAP-Rule" id="MF_00422"/>
    </source>
</evidence>
<dbReference type="GO" id="GO:0043952">
    <property type="term" value="P:protein transport by the Sec complex"/>
    <property type="evidence" value="ECO:0007669"/>
    <property type="project" value="UniProtKB-UniRule"/>
</dbReference>
<keyword evidence="8 9" id="KW-0472">Membrane</keyword>
<dbReference type="InterPro" id="IPR038379">
    <property type="entry name" value="SecE_sf"/>
</dbReference>
<keyword evidence="3 9" id="KW-1003">Cell membrane</keyword>
<dbReference type="PRINTS" id="PR01650">
    <property type="entry name" value="SECETRNLCASE"/>
</dbReference>